<gene>
    <name evidence="6" type="ORF">SAMN06265360_108176</name>
</gene>
<reference evidence="6 7" key="1">
    <citation type="submission" date="2017-06" db="EMBL/GenBank/DDBJ databases">
        <authorList>
            <person name="Kim H.J."/>
            <person name="Triplett B.A."/>
        </authorList>
    </citation>
    <scope>NUCLEOTIDE SEQUENCE [LARGE SCALE GENOMIC DNA]</scope>
    <source>
        <strain evidence="6 7">DSM 45207</strain>
    </source>
</reference>
<dbReference type="RefSeq" id="WP_089301211.1">
    <property type="nucleotide sequence ID" value="NZ_FZNW01000008.1"/>
</dbReference>
<name>A0A238X1D4_9PSEU</name>
<accession>A0A238X1D4</accession>
<dbReference type="PANTHER" id="PTHR21600">
    <property type="entry name" value="MITOCHONDRIAL RNA PSEUDOURIDINE SYNTHASE"/>
    <property type="match status" value="1"/>
</dbReference>
<protein>
    <recommendedName>
        <fullName evidence="2">RNA pseudouridylate synthase</fullName>
    </recommendedName>
    <alternativeName>
        <fullName evidence="3">RNA-uridine isomerase</fullName>
    </alternativeName>
</protein>
<dbReference type="GO" id="GO:0003723">
    <property type="term" value="F:RNA binding"/>
    <property type="evidence" value="ECO:0007669"/>
    <property type="project" value="InterPro"/>
</dbReference>
<feature type="domain" description="Pseudouridine synthase RsuA/RluA-like" evidence="5">
    <location>
        <begin position="106"/>
        <end position="250"/>
    </location>
</feature>
<proteinExistence type="predicted"/>
<feature type="region of interest" description="Disordered" evidence="4">
    <location>
        <begin position="1"/>
        <end position="21"/>
    </location>
</feature>
<dbReference type="PANTHER" id="PTHR21600:SF84">
    <property type="entry name" value="PSEUDOURIDINE SYNTHASE RSUA_RLUA-LIKE DOMAIN-CONTAINING PROTEIN"/>
    <property type="match status" value="1"/>
</dbReference>
<dbReference type="OrthoDB" id="9807829at2"/>
<dbReference type="Pfam" id="PF00849">
    <property type="entry name" value="PseudoU_synth_2"/>
    <property type="match status" value="1"/>
</dbReference>
<evidence type="ECO:0000256" key="4">
    <source>
        <dbReference type="SAM" id="MobiDB-lite"/>
    </source>
</evidence>
<dbReference type="SUPFAM" id="SSF55120">
    <property type="entry name" value="Pseudouridine synthase"/>
    <property type="match status" value="1"/>
</dbReference>
<evidence type="ECO:0000256" key="2">
    <source>
        <dbReference type="ARBA" id="ARBA00031870"/>
    </source>
</evidence>
<comment type="catalytic activity">
    <reaction evidence="1">
        <text>a uridine in RNA = a pseudouridine in RNA</text>
        <dbReference type="Rhea" id="RHEA:48348"/>
        <dbReference type="Rhea" id="RHEA-COMP:12068"/>
        <dbReference type="Rhea" id="RHEA-COMP:12069"/>
        <dbReference type="ChEBI" id="CHEBI:65314"/>
        <dbReference type="ChEBI" id="CHEBI:65315"/>
    </reaction>
</comment>
<dbReference type="InterPro" id="IPR006145">
    <property type="entry name" value="PsdUridine_synth_RsuA/RluA"/>
</dbReference>
<dbReference type="Gene3D" id="3.30.2350.10">
    <property type="entry name" value="Pseudouridine synthase"/>
    <property type="match status" value="1"/>
</dbReference>
<dbReference type="GO" id="GO:0000455">
    <property type="term" value="P:enzyme-directed rRNA pseudouridine synthesis"/>
    <property type="evidence" value="ECO:0007669"/>
    <property type="project" value="TreeGrafter"/>
</dbReference>
<dbReference type="GO" id="GO:0009982">
    <property type="term" value="F:pseudouridine synthase activity"/>
    <property type="evidence" value="ECO:0007669"/>
    <property type="project" value="InterPro"/>
</dbReference>
<dbReference type="EMBL" id="FZNW01000008">
    <property type="protein sequence ID" value="SNR52572.1"/>
    <property type="molecule type" value="Genomic_DNA"/>
</dbReference>
<evidence type="ECO:0000313" key="7">
    <source>
        <dbReference type="Proteomes" id="UP000198348"/>
    </source>
</evidence>
<evidence type="ECO:0000256" key="1">
    <source>
        <dbReference type="ARBA" id="ARBA00000073"/>
    </source>
</evidence>
<evidence type="ECO:0000313" key="6">
    <source>
        <dbReference type="EMBL" id="SNR52572.1"/>
    </source>
</evidence>
<evidence type="ECO:0000256" key="3">
    <source>
        <dbReference type="ARBA" id="ARBA00033164"/>
    </source>
</evidence>
<dbReference type="InterPro" id="IPR020103">
    <property type="entry name" value="PsdUridine_synth_cat_dom_sf"/>
</dbReference>
<dbReference type="AlphaFoldDB" id="A0A238X1D4"/>
<dbReference type="Proteomes" id="UP000198348">
    <property type="component" value="Unassembled WGS sequence"/>
</dbReference>
<dbReference type="InterPro" id="IPR050188">
    <property type="entry name" value="RluA_PseudoU_synthase"/>
</dbReference>
<keyword evidence="7" id="KW-1185">Reference proteome</keyword>
<dbReference type="GO" id="GO:0140098">
    <property type="term" value="F:catalytic activity, acting on RNA"/>
    <property type="evidence" value="ECO:0007669"/>
    <property type="project" value="UniProtKB-ARBA"/>
</dbReference>
<organism evidence="6 7">
    <name type="scientific">Haloechinothrix alba</name>
    <dbReference type="NCBI Taxonomy" id="664784"/>
    <lineage>
        <taxon>Bacteria</taxon>
        <taxon>Bacillati</taxon>
        <taxon>Actinomycetota</taxon>
        <taxon>Actinomycetes</taxon>
        <taxon>Pseudonocardiales</taxon>
        <taxon>Pseudonocardiaceae</taxon>
        <taxon>Haloechinothrix</taxon>
    </lineage>
</organism>
<sequence length="320" mass="35832">MRYPARVPHGAVEPPPTPDGIRPARLRLPATGRWRTLREYLLDRFPAEGPQRVDALFAEQRLVDRAGPVAREAPFVPGATLWCYREPPSEVPVPFEVSIVHRDDRVLVADKPHFLATTPRGSHVLETALVRLRRELDLPELTPAHRLDRTAAGLVLFVLRPELRGAYQKLFQHGLVHKTYEAVAGYPPSAALPRTLRSRIVKQHGDHRAREVDGPANSSTRVDLLEHRDGLGRYGLVPATGRTHQLRVHMGSLGVPILGDELYPRPTGKAPDDFSRPLQLLARGLAFTDPVSGEPRRFVSDRSLQAWTAYAEWTRSPANR</sequence>
<evidence type="ECO:0000259" key="5">
    <source>
        <dbReference type="Pfam" id="PF00849"/>
    </source>
</evidence>